<dbReference type="Pfam" id="PF12770">
    <property type="entry name" value="CHAT"/>
    <property type="match status" value="1"/>
</dbReference>
<organism evidence="4 5">
    <name type="scientific">Chryseobacterium lactis</name>
    <dbReference type="NCBI Taxonomy" id="1241981"/>
    <lineage>
        <taxon>Bacteria</taxon>
        <taxon>Pseudomonadati</taxon>
        <taxon>Bacteroidota</taxon>
        <taxon>Flavobacteriia</taxon>
        <taxon>Flavobacteriales</taxon>
        <taxon>Weeksellaceae</taxon>
        <taxon>Chryseobacterium group</taxon>
        <taxon>Chryseobacterium</taxon>
    </lineage>
</organism>
<evidence type="ECO:0000259" key="2">
    <source>
        <dbReference type="Pfam" id="PF12770"/>
    </source>
</evidence>
<accession>A0A3G6RCP9</accession>
<dbReference type="InterPro" id="IPR024983">
    <property type="entry name" value="CHAT_dom"/>
</dbReference>
<dbReference type="EMBL" id="CP033924">
    <property type="protein sequence ID" value="AZA82469.1"/>
    <property type="molecule type" value="Genomic_DNA"/>
</dbReference>
<keyword evidence="1" id="KW-0812">Transmembrane</keyword>
<name>A0A3G6RCP9_CHRLC</name>
<sequence>MHDFKYTEKSGRFLCDFLLAIIFNILTCQTLIIMFYNTAKSIVSPTQIQYTVFSGGGANEYNDFHSVALKILREFPKDLLQLADPAGFYNWCFQTGRSQGINLYLLEPGLFTAERVVNSTFFNEYSGFFNIDLVKVFLIDSNIPNHKEIAQLVSDMTFGYYMMINDPGEENAAYYDENNFFADVHGLIKLIERDLAQINIVLQKDYGFHIESFNFQTNPNADELNPFHPTMYSHSNYFLLNQILANDWAKKHQWPEKEDMPMFNKKRATIQLGQAAVIDGLAQVVRIKEPAALIEPVYPAMIIIAPFHFPRFKKFRARPFETKRQKAVFKVSQTEQKLDYTFEIEEDTQKILGHKLIGQALGVLTNRLNMLDYAGYLHGQLTYSPIFRMPIVGKSLNMDLSHFQNAFTTRKHAIKKMETIGELMRKKMVVPELKEYLEERNGQIVFISDLPMEWLRLDRYPLCLTHDICRIPEFNFSSLINNYVHNQRLTFEVRPDILKQTLIVHCASEEDQDMHHYFGRIASMQKNLGFKSVFCKTVDEIEEAVSTLKPDLLIFDCHGDFDEKDLSSFLVIDGKNKVRLTGEDIVTRGISAPLVFISACSTMPNYGYVKFLSDAFMQAGAFAVTATFMPIMMHDAAALLLRILSNLKQQQDKAIFSNWLAFISHTLRSTLIFETVRKTRSKYDLDKQIDDDRVADILLRLMVFETRESALDELGEYLQGIIPEADVAFGNLNHEWLSYTTLGRADLIKFELWIDKHVKINNSDE</sequence>
<dbReference type="Proteomes" id="UP000279972">
    <property type="component" value="Chromosome"/>
</dbReference>
<evidence type="ECO:0000313" key="5">
    <source>
        <dbReference type="Proteomes" id="UP000236262"/>
    </source>
</evidence>
<reference evidence="3 6" key="2">
    <citation type="submission" date="2018-11" db="EMBL/GenBank/DDBJ databases">
        <title>Proposal to divide the Flavobacteriaceae and reorganize its genera based on Amino Acid Identity values calculated from whole genome sequences.</title>
        <authorList>
            <person name="Nicholson A.C."/>
            <person name="Gulvik C.A."/>
            <person name="Whitney A.M."/>
            <person name="Humrighouse B.W."/>
            <person name="Bell M."/>
            <person name="Holmes B."/>
            <person name="Steigerwalt A.G."/>
            <person name="Villarma A."/>
            <person name="Sheth M."/>
            <person name="Batra D."/>
            <person name="Pryor J."/>
            <person name="Bernardet J.-F."/>
            <person name="Hugo C."/>
            <person name="Kampfer P."/>
            <person name="Newman J."/>
            <person name="McQuiston J.R."/>
        </authorList>
    </citation>
    <scope>NUCLEOTIDE SEQUENCE [LARGE SCALE GENOMIC DNA]</scope>
    <source>
        <strain evidence="3 6">KC_1864</strain>
    </source>
</reference>
<dbReference type="Proteomes" id="UP000236262">
    <property type="component" value="Unassembled WGS sequence"/>
</dbReference>
<proteinExistence type="predicted"/>
<keyword evidence="1" id="KW-1133">Transmembrane helix</keyword>
<evidence type="ECO:0000313" key="4">
    <source>
        <dbReference type="EMBL" id="PNW13855.1"/>
    </source>
</evidence>
<evidence type="ECO:0000313" key="3">
    <source>
        <dbReference type="EMBL" id="AZA82469.1"/>
    </source>
</evidence>
<feature type="domain" description="CHAT" evidence="2">
    <location>
        <begin position="537"/>
        <end position="654"/>
    </location>
</feature>
<dbReference type="EMBL" id="PPEH01000003">
    <property type="protein sequence ID" value="PNW13855.1"/>
    <property type="molecule type" value="Genomic_DNA"/>
</dbReference>
<gene>
    <name evidence="4" type="ORF">C1637_08270</name>
    <name evidence="3" type="ORF">EG342_11425</name>
</gene>
<protein>
    <submittedName>
        <fullName evidence="3">CHAT domain-containing protein</fullName>
    </submittedName>
</protein>
<evidence type="ECO:0000256" key="1">
    <source>
        <dbReference type="SAM" id="Phobius"/>
    </source>
</evidence>
<dbReference type="KEGG" id="clac:EG342_11425"/>
<dbReference type="OrthoDB" id="7784388at2"/>
<dbReference type="AlphaFoldDB" id="A0A3G6RCP9"/>
<reference evidence="4 5" key="1">
    <citation type="submission" date="2018-01" db="EMBL/GenBank/DDBJ databases">
        <title>Draft genome sequences of Chryseobacterium lactis NCTC11390, Chryseobacterium oncorhynchi 701B-08, and Chryseobacterium viscerum 687B-08.</title>
        <authorList>
            <person name="Jeong J.-J."/>
            <person name="Lee Y.J."/>
            <person name="Park B."/>
            <person name="Choi I.-G."/>
            <person name="Kim K.D."/>
        </authorList>
    </citation>
    <scope>NUCLEOTIDE SEQUENCE [LARGE SCALE GENOMIC DNA]</scope>
    <source>
        <strain evidence="4 5">NCTC11390</strain>
    </source>
</reference>
<feature type="transmembrane region" description="Helical" evidence="1">
    <location>
        <begin position="12"/>
        <end position="36"/>
    </location>
</feature>
<evidence type="ECO:0000313" key="6">
    <source>
        <dbReference type="Proteomes" id="UP000279972"/>
    </source>
</evidence>
<keyword evidence="6" id="KW-1185">Reference proteome</keyword>
<keyword evidence="1" id="KW-0472">Membrane</keyword>